<protein>
    <recommendedName>
        <fullName evidence="3">Glycosyl hydrolases family 2 sugar binding domain-containing protein</fullName>
    </recommendedName>
</protein>
<organism evidence="1 2">
    <name type="scientific">Candidatus Glassbacteria bacterium RIFCSPLOWO2_12_FULL_58_11</name>
    <dbReference type="NCBI Taxonomy" id="1817867"/>
    <lineage>
        <taxon>Bacteria</taxon>
        <taxon>Candidatus Glassiibacteriota</taxon>
    </lineage>
</organism>
<reference evidence="1 2" key="1">
    <citation type="journal article" date="2016" name="Nat. Commun.">
        <title>Thousands of microbial genomes shed light on interconnected biogeochemical processes in an aquifer system.</title>
        <authorList>
            <person name="Anantharaman K."/>
            <person name="Brown C.T."/>
            <person name="Hug L.A."/>
            <person name="Sharon I."/>
            <person name="Castelle C.J."/>
            <person name="Probst A.J."/>
            <person name="Thomas B.C."/>
            <person name="Singh A."/>
            <person name="Wilkins M.J."/>
            <person name="Karaoz U."/>
            <person name="Brodie E.L."/>
            <person name="Williams K.H."/>
            <person name="Hubbard S.S."/>
            <person name="Banfield J.F."/>
        </authorList>
    </citation>
    <scope>NUCLEOTIDE SEQUENCE [LARGE SCALE GENOMIC DNA]</scope>
</reference>
<proteinExistence type="predicted"/>
<evidence type="ECO:0000313" key="1">
    <source>
        <dbReference type="EMBL" id="OGG07234.1"/>
    </source>
</evidence>
<dbReference type="Gene3D" id="2.60.120.260">
    <property type="entry name" value="Galactose-binding domain-like"/>
    <property type="match status" value="1"/>
</dbReference>
<evidence type="ECO:0008006" key="3">
    <source>
        <dbReference type="Google" id="ProtNLM"/>
    </source>
</evidence>
<name>A0A1F5Z4I3_9BACT</name>
<gene>
    <name evidence="1" type="ORF">A3F83_14110</name>
</gene>
<accession>A0A1F5Z4I3</accession>
<comment type="caution">
    <text evidence="1">The sequence shown here is derived from an EMBL/GenBank/DDBJ whole genome shotgun (WGS) entry which is preliminary data.</text>
</comment>
<evidence type="ECO:0000313" key="2">
    <source>
        <dbReference type="Proteomes" id="UP000179129"/>
    </source>
</evidence>
<dbReference type="EMBL" id="MFIX01000001">
    <property type="protein sequence ID" value="OGG07234.1"/>
    <property type="molecule type" value="Genomic_DNA"/>
</dbReference>
<dbReference type="Proteomes" id="UP000179129">
    <property type="component" value="Unassembled WGS sequence"/>
</dbReference>
<sequence>MDSGAPFVELIARLSTLGQGSTLYDWWRHPLLGISTSGGVGKNGDPRQKSSRLASDMARVMELIAQCRKAVRANRPYLDVLDFAAACGLCLAHKLQWQADYAAAASGRPTGPQLQQLLGGAESLLAELTGLERRFSTLWLRYTRPEGLENNLDLYHRQLEAWRGIIAALRRGALPSPADLPSEWITPAGSGAAARTKAPRCAYFRAEFSVHRDSLSGALVQLMGTSHVEAWLNDEYLGKVIARRSLSLIVEKERAVIFDIAPKLKEGRNRLTIKATNYEGRAPALNVYGELYAKKGSVERIMSASAWRGLETAREPEGWRGDTFKDSAWRSCERYSLGARVSRPDLLKGVNSRIQR</sequence>
<dbReference type="STRING" id="1817867.A3F83_14110"/>
<dbReference type="AlphaFoldDB" id="A0A1F5Z4I3"/>